<dbReference type="RefSeq" id="XP_026218776.1">
    <property type="nucleotide sequence ID" value="XM_026362991.1"/>
</dbReference>
<dbReference type="GeneID" id="113163923"/>
<evidence type="ECO:0000256" key="4">
    <source>
        <dbReference type="ARBA" id="ARBA00022692"/>
    </source>
</evidence>
<keyword evidence="4 7" id="KW-0812">Transmembrane</keyword>
<evidence type="ECO:0000256" key="2">
    <source>
        <dbReference type="ARBA" id="ARBA00008789"/>
    </source>
</evidence>
<dbReference type="PANTHER" id="PTHR16024">
    <property type="entry name" value="XK-RELATED PROTEIN"/>
    <property type="match status" value="1"/>
</dbReference>
<feature type="transmembrane region" description="Helical" evidence="7">
    <location>
        <begin position="273"/>
        <end position="290"/>
    </location>
</feature>
<dbReference type="Ensembl" id="ENSATET00000040697.2">
    <property type="protein sequence ID" value="ENSATEP00000060755.2"/>
    <property type="gene ID" value="ENSATEG00000026762.2"/>
</dbReference>
<dbReference type="Pfam" id="PF09815">
    <property type="entry name" value="XK-related"/>
    <property type="match status" value="1"/>
</dbReference>
<reference evidence="8" key="2">
    <citation type="submission" date="2025-08" db="UniProtKB">
        <authorList>
            <consortium name="Ensembl"/>
        </authorList>
    </citation>
    <scope>IDENTIFICATION</scope>
</reference>
<keyword evidence="3" id="KW-1003">Cell membrane</keyword>
<evidence type="ECO:0000313" key="8">
    <source>
        <dbReference type="Ensembl" id="ENSATEP00000060755.2"/>
    </source>
</evidence>
<protein>
    <recommendedName>
        <fullName evidence="7">XK-related protein</fullName>
    </recommendedName>
</protein>
<dbReference type="PANTHER" id="PTHR16024:SF13">
    <property type="entry name" value="XK-RELATED PROTEIN 9"/>
    <property type="match status" value="1"/>
</dbReference>
<feature type="transmembrane region" description="Helical" evidence="7">
    <location>
        <begin position="326"/>
        <end position="354"/>
    </location>
</feature>
<evidence type="ECO:0000256" key="5">
    <source>
        <dbReference type="ARBA" id="ARBA00022989"/>
    </source>
</evidence>
<keyword evidence="6 7" id="KW-0472">Membrane</keyword>
<dbReference type="InterPro" id="IPR018629">
    <property type="entry name" value="XK-rel"/>
</dbReference>
<sequence>MSHSVVQFTKLRWLLTIGGLVLNVVDILTDTLLALKYFQEKEYVWTGLTVVFVLAGQVVTQSFSYAWYCDDLSDVQTNPEGRETIAGMSKCDLTVFHLIGGGIFTRYYHLLKEGFKEIWATTNYHTVEQRMVVHHRLFCLATDLSMLRLFEAFLESVPQLLLQLYIVLSQDKHSIMQFLSMAFSFLNVAWTLVDYRRCLRRSLPHIREMPSGLPTAIYLLYKLCTITSHVLSYSLLLVLSTYSLIALAIIWLLGTTWTHLQKTSFCSSKCNELFYQAVTGVILTFTFFNVKGQNTKVDMILYYIFHSVINIMAPSLLALLKPDLQTATFFLTVSGLIIGGSLLGLLSLVLYYLFLHPKENLRQADEVDGVGIETGTTNRIMNFLQP</sequence>
<evidence type="ECO:0000256" key="3">
    <source>
        <dbReference type="ARBA" id="ARBA00022475"/>
    </source>
</evidence>
<evidence type="ECO:0000256" key="1">
    <source>
        <dbReference type="ARBA" id="ARBA00004651"/>
    </source>
</evidence>
<gene>
    <name evidence="8" type="primary">XKR9</name>
</gene>
<reference evidence="8" key="3">
    <citation type="submission" date="2025-09" db="UniProtKB">
        <authorList>
            <consortium name="Ensembl"/>
        </authorList>
    </citation>
    <scope>IDENTIFICATION</scope>
</reference>
<organism evidence="8 9">
    <name type="scientific">Anabas testudineus</name>
    <name type="common">Climbing perch</name>
    <name type="synonym">Anthias testudineus</name>
    <dbReference type="NCBI Taxonomy" id="64144"/>
    <lineage>
        <taxon>Eukaryota</taxon>
        <taxon>Metazoa</taxon>
        <taxon>Chordata</taxon>
        <taxon>Craniata</taxon>
        <taxon>Vertebrata</taxon>
        <taxon>Euteleostomi</taxon>
        <taxon>Actinopterygii</taxon>
        <taxon>Neopterygii</taxon>
        <taxon>Teleostei</taxon>
        <taxon>Neoteleostei</taxon>
        <taxon>Acanthomorphata</taxon>
        <taxon>Anabantaria</taxon>
        <taxon>Anabantiformes</taxon>
        <taxon>Anabantoidei</taxon>
        <taxon>Anabantidae</taxon>
        <taxon>Anabas</taxon>
    </lineage>
</organism>
<accession>A0A7N6BCU8</accession>
<dbReference type="RefSeq" id="XP_026218775.1">
    <property type="nucleotide sequence ID" value="XM_026362990.1"/>
</dbReference>
<feature type="transmembrane region" description="Helical" evidence="7">
    <location>
        <begin position="47"/>
        <end position="68"/>
    </location>
</feature>
<dbReference type="GO" id="GO:0005886">
    <property type="term" value="C:plasma membrane"/>
    <property type="evidence" value="ECO:0007669"/>
    <property type="project" value="UniProtKB-SubCell"/>
</dbReference>
<name>A0A7N6BCU8_ANATE</name>
<dbReference type="AlphaFoldDB" id="A0A7N6BCU8"/>
<dbReference type="InterPro" id="IPR050895">
    <property type="entry name" value="XK-related_scramblase"/>
</dbReference>
<comment type="subcellular location">
    <subcellularLocation>
        <location evidence="1">Cell membrane</location>
        <topology evidence="1">Multi-pass membrane protein</topology>
    </subcellularLocation>
    <subcellularLocation>
        <location evidence="7">Membrane</location>
        <topology evidence="7">Multi-pass membrane protein</topology>
    </subcellularLocation>
</comment>
<evidence type="ECO:0000256" key="7">
    <source>
        <dbReference type="RuleBase" id="RU910716"/>
    </source>
</evidence>
<evidence type="ECO:0000313" key="9">
    <source>
        <dbReference type="Proteomes" id="UP000265040"/>
    </source>
</evidence>
<dbReference type="RefSeq" id="XP_026218778.1">
    <property type="nucleotide sequence ID" value="XM_026362993.1"/>
</dbReference>
<dbReference type="GeneTree" id="ENSGT01140000282565"/>
<dbReference type="InParanoid" id="A0A7N6BCU8"/>
<comment type="similarity">
    <text evidence="2 7">Belongs to the XK family.</text>
</comment>
<evidence type="ECO:0000256" key="6">
    <source>
        <dbReference type="ARBA" id="ARBA00023136"/>
    </source>
</evidence>
<dbReference type="RefSeq" id="XP_026218777.1">
    <property type="nucleotide sequence ID" value="XM_026362992.1"/>
</dbReference>
<reference evidence="8" key="1">
    <citation type="submission" date="2021-04" db="EMBL/GenBank/DDBJ databases">
        <authorList>
            <consortium name="Wellcome Sanger Institute Data Sharing"/>
        </authorList>
    </citation>
    <scope>NUCLEOTIDE SEQUENCE [LARGE SCALE GENOMIC DNA]</scope>
</reference>
<feature type="transmembrane region" description="Helical" evidence="7">
    <location>
        <begin position="230"/>
        <end position="253"/>
    </location>
</feature>
<feature type="transmembrane region" description="Helical" evidence="7">
    <location>
        <begin position="175"/>
        <end position="193"/>
    </location>
</feature>
<keyword evidence="5 7" id="KW-1133">Transmembrane helix</keyword>
<proteinExistence type="inferred from homology"/>
<keyword evidence="9" id="KW-1185">Reference proteome</keyword>
<feature type="transmembrane region" description="Helical" evidence="7">
    <location>
        <begin position="302"/>
        <end position="320"/>
    </location>
</feature>
<feature type="transmembrane region" description="Helical" evidence="7">
    <location>
        <begin position="12"/>
        <end position="35"/>
    </location>
</feature>
<dbReference type="Proteomes" id="UP000265040">
    <property type="component" value="Chromosome 2"/>
</dbReference>